<sequence>MKCKYTMDPSGDVVLTLQCPDEPFAAFRSVSSHFGQTTTVSSADPSADGSADVSKMKLEQTSTGGRATPATSTESSKTKETEVPTKPVTFRVSSRHLILASPVFKALLTGGWREGQPAINGEYQITAEGWEADAMVVFLDALHGRYLEIPKTVTLELLAKIAVIVDYYAAHEAMHLLYPLWVGHLRAMAFFATGSHDPRELALWICITWVFSDEPTFVNVVRDAVEHNATEFWAWELPIPGAVIDRINNRRKELVDTIHSSLRSLVEELIQGREGCDAACRTMQLGVLYQTVSRIGLLGYVPGVLPPIKCVSEIVKKIEVIECPEWYGKGDVVPHNCQSAQSESAKSGDPLSPVATTASPTRRLFGSPRPTTAARGLFGNSGNQTTAPATFGSPAPAARTAVPNTAPSFFTAPASAPPTFGNGLFGSSVAQSRGSFTLESSAPGLGSTSSTTRGLFGGSSTTTAVNAAPKTKHGMHAIATRTAALLTE</sequence>
<evidence type="ECO:0008006" key="4">
    <source>
        <dbReference type="Google" id="ProtNLM"/>
    </source>
</evidence>
<protein>
    <recommendedName>
        <fullName evidence="4">BTB domain-containing protein</fullName>
    </recommendedName>
</protein>
<evidence type="ECO:0000313" key="3">
    <source>
        <dbReference type="Proteomes" id="UP001275084"/>
    </source>
</evidence>
<proteinExistence type="predicted"/>
<feature type="region of interest" description="Disordered" evidence="1">
    <location>
        <begin position="439"/>
        <end position="474"/>
    </location>
</feature>
<gene>
    <name evidence="2" type="ORF">B0T25DRAFT_603286</name>
</gene>
<dbReference type="Gene3D" id="3.30.710.10">
    <property type="entry name" value="Potassium Channel Kv1.1, Chain A"/>
    <property type="match status" value="1"/>
</dbReference>
<evidence type="ECO:0000256" key="1">
    <source>
        <dbReference type="SAM" id="MobiDB-lite"/>
    </source>
</evidence>
<keyword evidence="3" id="KW-1185">Reference proteome</keyword>
<feature type="compositionally biased region" description="Low complexity" evidence="1">
    <location>
        <begin position="41"/>
        <end position="53"/>
    </location>
</feature>
<reference evidence="2" key="2">
    <citation type="submission" date="2023-06" db="EMBL/GenBank/DDBJ databases">
        <authorList>
            <consortium name="Lawrence Berkeley National Laboratory"/>
            <person name="Haridas S."/>
            <person name="Hensen N."/>
            <person name="Bonometti L."/>
            <person name="Westerberg I."/>
            <person name="Brannstrom I.O."/>
            <person name="Guillou S."/>
            <person name="Cros-Aarteil S."/>
            <person name="Calhoun S."/>
            <person name="Kuo A."/>
            <person name="Mondo S."/>
            <person name="Pangilinan J."/>
            <person name="Riley R."/>
            <person name="Labutti K."/>
            <person name="Andreopoulos B."/>
            <person name="Lipzen A."/>
            <person name="Chen C."/>
            <person name="Yanf M."/>
            <person name="Daum C."/>
            <person name="Ng V."/>
            <person name="Clum A."/>
            <person name="Steindorff A."/>
            <person name="Ohm R."/>
            <person name="Martin F."/>
            <person name="Silar P."/>
            <person name="Natvig D."/>
            <person name="Lalanne C."/>
            <person name="Gautier V."/>
            <person name="Ament-Velasquez S.L."/>
            <person name="Kruys A."/>
            <person name="Hutchinson M.I."/>
            <person name="Powell A.J."/>
            <person name="Barry K."/>
            <person name="Miller A.N."/>
            <person name="Grigoriev I.V."/>
            <person name="Debuchy R."/>
            <person name="Gladieux P."/>
            <person name="Thoren M.H."/>
            <person name="Johannesson H."/>
        </authorList>
    </citation>
    <scope>NUCLEOTIDE SEQUENCE</scope>
    <source>
        <strain evidence="2">CBS 955.72</strain>
    </source>
</reference>
<dbReference type="CDD" id="cd18186">
    <property type="entry name" value="BTB_POZ_ZBTB_KLHL-like"/>
    <property type="match status" value="1"/>
</dbReference>
<dbReference type="Proteomes" id="UP001275084">
    <property type="component" value="Unassembled WGS sequence"/>
</dbReference>
<evidence type="ECO:0000313" key="2">
    <source>
        <dbReference type="EMBL" id="KAK3356734.1"/>
    </source>
</evidence>
<comment type="caution">
    <text evidence="2">The sequence shown here is derived from an EMBL/GenBank/DDBJ whole genome shotgun (WGS) entry which is preliminary data.</text>
</comment>
<organism evidence="2 3">
    <name type="scientific">Lasiosphaeria hispida</name>
    <dbReference type="NCBI Taxonomy" id="260671"/>
    <lineage>
        <taxon>Eukaryota</taxon>
        <taxon>Fungi</taxon>
        <taxon>Dikarya</taxon>
        <taxon>Ascomycota</taxon>
        <taxon>Pezizomycotina</taxon>
        <taxon>Sordariomycetes</taxon>
        <taxon>Sordariomycetidae</taxon>
        <taxon>Sordariales</taxon>
        <taxon>Lasiosphaeriaceae</taxon>
        <taxon>Lasiosphaeria</taxon>
    </lineage>
</organism>
<feature type="compositionally biased region" description="Polar residues" evidence="1">
    <location>
        <begin position="439"/>
        <end position="465"/>
    </location>
</feature>
<reference evidence="2" key="1">
    <citation type="journal article" date="2023" name="Mol. Phylogenet. Evol.">
        <title>Genome-scale phylogeny and comparative genomics of the fungal order Sordariales.</title>
        <authorList>
            <person name="Hensen N."/>
            <person name="Bonometti L."/>
            <person name="Westerberg I."/>
            <person name="Brannstrom I.O."/>
            <person name="Guillou S."/>
            <person name="Cros-Aarteil S."/>
            <person name="Calhoun S."/>
            <person name="Haridas S."/>
            <person name="Kuo A."/>
            <person name="Mondo S."/>
            <person name="Pangilinan J."/>
            <person name="Riley R."/>
            <person name="LaButti K."/>
            <person name="Andreopoulos B."/>
            <person name="Lipzen A."/>
            <person name="Chen C."/>
            <person name="Yan M."/>
            <person name="Daum C."/>
            <person name="Ng V."/>
            <person name="Clum A."/>
            <person name="Steindorff A."/>
            <person name="Ohm R.A."/>
            <person name="Martin F."/>
            <person name="Silar P."/>
            <person name="Natvig D.O."/>
            <person name="Lalanne C."/>
            <person name="Gautier V."/>
            <person name="Ament-Velasquez S.L."/>
            <person name="Kruys A."/>
            <person name="Hutchinson M.I."/>
            <person name="Powell A.J."/>
            <person name="Barry K."/>
            <person name="Miller A.N."/>
            <person name="Grigoriev I.V."/>
            <person name="Debuchy R."/>
            <person name="Gladieux P."/>
            <person name="Hiltunen Thoren M."/>
            <person name="Johannesson H."/>
        </authorList>
    </citation>
    <scope>NUCLEOTIDE SEQUENCE</scope>
    <source>
        <strain evidence="2">CBS 955.72</strain>
    </source>
</reference>
<feature type="region of interest" description="Disordered" evidence="1">
    <location>
        <begin position="36"/>
        <end position="86"/>
    </location>
</feature>
<feature type="region of interest" description="Disordered" evidence="1">
    <location>
        <begin position="338"/>
        <end position="398"/>
    </location>
</feature>
<name>A0AAJ0HLB5_9PEZI</name>
<dbReference type="InterPro" id="IPR011333">
    <property type="entry name" value="SKP1/BTB/POZ_sf"/>
</dbReference>
<dbReference type="AlphaFoldDB" id="A0AAJ0HLB5"/>
<dbReference type="EMBL" id="JAUIQD010000003">
    <property type="protein sequence ID" value="KAK3356734.1"/>
    <property type="molecule type" value="Genomic_DNA"/>
</dbReference>
<accession>A0AAJ0HLB5</accession>